<evidence type="ECO:0000256" key="1">
    <source>
        <dbReference type="ARBA" id="ARBA00010574"/>
    </source>
</evidence>
<dbReference type="SUPFAM" id="SSF81301">
    <property type="entry name" value="Nucleotidyltransferase"/>
    <property type="match status" value="1"/>
</dbReference>
<comment type="caution">
    <text evidence="3">The sequence shown here is derived from an EMBL/GenBank/DDBJ whole genome shotgun (WGS) entry which is preliminary data.</text>
</comment>
<dbReference type="Pfam" id="PF02410">
    <property type="entry name" value="RsfS"/>
    <property type="match status" value="1"/>
</dbReference>
<keyword evidence="2" id="KW-0810">Translation regulation</keyword>
<keyword evidence="2" id="KW-0678">Repressor</keyword>
<dbReference type="InterPro" id="IPR043519">
    <property type="entry name" value="NT_sf"/>
</dbReference>
<protein>
    <recommendedName>
        <fullName evidence="2">Ribosomal silencing factor RsfS</fullName>
    </recommendedName>
</protein>
<proteinExistence type="inferred from homology"/>
<dbReference type="PANTHER" id="PTHR21043">
    <property type="entry name" value="IOJAP SUPERFAMILY ORTHOLOG"/>
    <property type="match status" value="1"/>
</dbReference>
<comment type="subcellular location">
    <subcellularLocation>
        <location evidence="2">Cytoplasm</location>
    </subcellularLocation>
</comment>
<reference evidence="3 4" key="1">
    <citation type="submission" date="2022-07" db="EMBL/GenBank/DDBJ databases">
        <title>Fecal culturing of patients with breast cancer.</title>
        <authorList>
            <person name="Teng N.M.Y."/>
            <person name="Kiu R."/>
            <person name="Evans R."/>
            <person name="Baker D.J."/>
            <person name="Zenner C."/>
            <person name="Robinson S.D."/>
            <person name="Hall L.J."/>
        </authorList>
    </citation>
    <scope>NUCLEOTIDE SEQUENCE [LARGE SCALE GENOMIC DNA]</scope>
    <source>
        <strain evidence="3 4">LH1063</strain>
    </source>
</reference>
<gene>
    <name evidence="2 3" type="primary">rsfS</name>
    <name evidence="3" type="ORF">NMU02_12610</name>
</gene>
<evidence type="ECO:0000313" key="4">
    <source>
        <dbReference type="Proteomes" id="UP001205603"/>
    </source>
</evidence>
<comment type="subunit">
    <text evidence="2">Interacts with ribosomal protein uL14 (rplN).</text>
</comment>
<sequence>MENSKLLLKKITEGIQEKKGKNIVVADLSRIESASAQYFIICEGGSTMQVTAIADSVREYVRENTGIKPFAYDGYQNSQWIVLDYGNIYVHVFLPEHREYYKLEQLWNDAKLSVIPNAE</sequence>
<dbReference type="Gene3D" id="3.30.460.10">
    <property type="entry name" value="Beta Polymerase, domain 2"/>
    <property type="match status" value="1"/>
</dbReference>
<name>A0ABT1MJY6_9BACT</name>
<dbReference type="NCBIfam" id="TIGR00090">
    <property type="entry name" value="rsfS_iojap_ybeB"/>
    <property type="match status" value="1"/>
</dbReference>
<evidence type="ECO:0000313" key="3">
    <source>
        <dbReference type="EMBL" id="MCP9612933.1"/>
    </source>
</evidence>
<dbReference type="PANTHER" id="PTHR21043:SF0">
    <property type="entry name" value="MITOCHONDRIAL ASSEMBLY OF RIBOSOMAL LARGE SUBUNIT PROTEIN 1"/>
    <property type="match status" value="1"/>
</dbReference>
<keyword evidence="4" id="KW-1185">Reference proteome</keyword>
<organism evidence="3 4">
    <name type="scientific">Coprobacter tertius</name>
    <dbReference type="NCBI Taxonomy" id="2944915"/>
    <lineage>
        <taxon>Bacteria</taxon>
        <taxon>Pseudomonadati</taxon>
        <taxon>Bacteroidota</taxon>
        <taxon>Bacteroidia</taxon>
        <taxon>Bacteroidales</taxon>
        <taxon>Barnesiellaceae</taxon>
        <taxon>Coprobacter</taxon>
    </lineage>
</organism>
<dbReference type="HAMAP" id="MF_01477">
    <property type="entry name" value="Iojap_RsfS"/>
    <property type="match status" value="1"/>
</dbReference>
<keyword evidence="2" id="KW-0963">Cytoplasm</keyword>
<dbReference type="InterPro" id="IPR004394">
    <property type="entry name" value="Iojap/RsfS/C7orf30"/>
</dbReference>
<accession>A0ABT1MJY6</accession>
<comment type="function">
    <text evidence="2">Functions as a ribosomal silencing factor. Interacts with ribosomal protein uL14 (rplN), blocking formation of intersubunit bridge B8. Prevents association of the 30S and 50S ribosomal subunits and the formation of functional ribosomes, thus repressing translation.</text>
</comment>
<dbReference type="RefSeq" id="WP_255028312.1">
    <property type="nucleotide sequence ID" value="NZ_JANDHW010000016.1"/>
</dbReference>
<comment type="similarity">
    <text evidence="1 2">Belongs to the Iojap/RsfS family.</text>
</comment>
<evidence type="ECO:0000256" key="2">
    <source>
        <dbReference type="HAMAP-Rule" id="MF_01477"/>
    </source>
</evidence>
<dbReference type="EMBL" id="JANDHW010000016">
    <property type="protein sequence ID" value="MCP9612933.1"/>
    <property type="molecule type" value="Genomic_DNA"/>
</dbReference>
<dbReference type="Proteomes" id="UP001205603">
    <property type="component" value="Unassembled WGS sequence"/>
</dbReference>